<evidence type="ECO:0000313" key="3">
    <source>
        <dbReference type="Proteomes" id="UP000219994"/>
    </source>
</evidence>
<dbReference type="InterPro" id="IPR050534">
    <property type="entry name" value="Coronavir_polyprotein_1ab"/>
</dbReference>
<keyword evidence="2" id="KW-0347">Helicase</keyword>
<protein>
    <submittedName>
        <fullName evidence="2">Helicase</fullName>
    </submittedName>
</protein>
<keyword evidence="2" id="KW-0378">Hydrolase</keyword>
<dbReference type="Gene3D" id="3.40.50.300">
    <property type="entry name" value="P-loop containing nucleotide triphosphate hydrolases"/>
    <property type="match status" value="2"/>
</dbReference>
<dbReference type="AlphaFoldDB" id="A0A2A6FSF6"/>
<dbReference type="InterPro" id="IPR027417">
    <property type="entry name" value="P-loop_NTPase"/>
</dbReference>
<feature type="domain" description="UvrD-like helicase C-terminal" evidence="1">
    <location>
        <begin position="822"/>
        <end position="866"/>
    </location>
</feature>
<keyword evidence="2" id="KW-0547">Nucleotide-binding</keyword>
<sequence length="904" mass="103573">MATVDQQIYAAAESISANIEALSHDRGLLSQNVLNMLRDLVEAIAVRFHAGNGAAELKWGSQAAAINWIGSQNKQISFLQRFHKRLQESISHYTPPPDRAERLMLSYYEYLLRIRTLLRERCGIEVLENLEKFPIDREESLQEYHQKIAEQIDLAGLLSEEGKRERYYIHKVRPFFVGGRIYYEVTFSVVNDRLTKVDRIISFTDIDLTDKYAAQLTLVPSTISVLGQTMPITIIRAWDVAIRGCEFNNFARILGHSIMTNTGSPEYHSLMQFLTGTAASLLDLMDMSDAQYDRIRGIVLQRTQKPVIFPVLDDARQIMRTKKPGHNLLRYLMLRMNNRIIKLQYGREECDRLSKLHLSYGCKPFEEMPFCTSPLGHNARFGDLLESIDPTERTHEFLAHRVKANIEQRGMLYTPVADLEDFGDVDQLIAVYNNRVYYKHTGRQLIKDSGHVFIREYEEGTVKIIERLQEFTRAGVDGYEQAVERWLDETQLTVDDEDKKVDDEDKKKALRQLFAGSRVALIYGAAGTGKSMMVNYIANYFGDKQKLLLAHTHPAVDNLKRKVSAQHTDFRTITNQMRRTGAQPEYDVLIIDECSIVSNSDLLKVLSNTSFKLLVLVGDVYQIESIQFGNWFSIIRSFVPKESVSELTKPHRTDNAALLDFWSRVRKLEGIEESISQHGYSTVLDASLFTAQRDDEIILCLNYDGLYGINNVNRLLQSSNTGKAAIWGVTTYKVGDPIVFNDSDRFRPVIFNNLKGRIVDIVEHPGRIQFDVWLDHSVTEFDVDDLDLQYVGDSTVRFDVYQSGDSDEDDETLNTTVPFQVAYAVSIHRAQGLEYHSVKVVITEANEEDLSHNIFYTAITRAREHLKIFWTPATEHAVLSRLEHARNDKDVSILRTRRKIAPVR</sequence>
<dbReference type="PANTHER" id="PTHR43788">
    <property type="entry name" value="DNA2/NAM7 HELICASE FAMILY MEMBER"/>
    <property type="match status" value="1"/>
</dbReference>
<gene>
    <name evidence="2" type="ORF">B5766_05035</name>
</gene>
<organism evidence="2 3">
    <name type="scientific">Candidatus Lumbricidiphila eiseniae</name>
    <dbReference type="NCBI Taxonomy" id="1969409"/>
    <lineage>
        <taxon>Bacteria</taxon>
        <taxon>Bacillati</taxon>
        <taxon>Actinomycetota</taxon>
        <taxon>Actinomycetes</taxon>
        <taxon>Micrococcales</taxon>
        <taxon>Microbacteriaceae</taxon>
        <taxon>Candidatus Lumbricidiphila</taxon>
    </lineage>
</organism>
<dbReference type="SUPFAM" id="SSF52540">
    <property type="entry name" value="P-loop containing nucleoside triphosphate hydrolases"/>
    <property type="match status" value="2"/>
</dbReference>
<dbReference type="InterPro" id="IPR027785">
    <property type="entry name" value="UvrD-like_helicase_C"/>
</dbReference>
<keyword evidence="2" id="KW-0067">ATP-binding</keyword>
<accession>A0A2A6FSF6</accession>
<reference evidence="3" key="1">
    <citation type="submission" date="2017-03" db="EMBL/GenBank/DDBJ databases">
        <authorList>
            <person name="Lund M.B."/>
        </authorList>
    </citation>
    <scope>NUCLEOTIDE SEQUENCE [LARGE SCALE GENOMIC DNA]</scope>
</reference>
<dbReference type="Pfam" id="PF13538">
    <property type="entry name" value="UvrD_C_2"/>
    <property type="match status" value="1"/>
</dbReference>
<dbReference type="CDD" id="cd18809">
    <property type="entry name" value="SF1_C_RecD"/>
    <property type="match status" value="1"/>
</dbReference>
<dbReference type="GO" id="GO:0043139">
    <property type="term" value="F:5'-3' DNA helicase activity"/>
    <property type="evidence" value="ECO:0007669"/>
    <property type="project" value="TreeGrafter"/>
</dbReference>
<evidence type="ECO:0000313" key="2">
    <source>
        <dbReference type="EMBL" id="PDQ35617.1"/>
    </source>
</evidence>
<proteinExistence type="predicted"/>
<name>A0A2A6FSF6_9MICO</name>
<dbReference type="PANTHER" id="PTHR43788:SF8">
    <property type="entry name" value="DNA-BINDING PROTEIN SMUBP-2"/>
    <property type="match status" value="1"/>
</dbReference>
<dbReference type="Proteomes" id="UP000219994">
    <property type="component" value="Unassembled WGS sequence"/>
</dbReference>
<comment type="caution">
    <text evidence="2">The sequence shown here is derived from an EMBL/GenBank/DDBJ whole genome shotgun (WGS) entry which is preliminary data.</text>
</comment>
<dbReference type="EMBL" id="NAEP01000030">
    <property type="protein sequence ID" value="PDQ35617.1"/>
    <property type="molecule type" value="Genomic_DNA"/>
</dbReference>
<evidence type="ECO:0000259" key="1">
    <source>
        <dbReference type="Pfam" id="PF13538"/>
    </source>
</evidence>
<dbReference type="Pfam" id="PF13604">
    <property type="entry name" value="AAA_30"/>
    <property type="match status" value="1"/>
</dbReference>